<sequence>MQHGLDGNRKRLSAVRALPLLTVTVLVLAGCGTPTGTDGDLVNGWSAQPKASYAPPAVGTCVTGGGIIAFEPSLAPVTIVDCAQEHTAEVILVGAFTGPVGEAAAPPVWNSDPSRAAFAECSNAATAFVGADWHTGRLFPWFSTPREAAWRGGARQWVCGLAEAEDDLFAPKARTGSLKDGLKDPKPLALTCVRLDGDDVSPEGFYRTVEAVTPVACTEPHDTEFVGTWTATASSYPDAKRLNELASDGCYGKIATFLGITQLQLYERGDVYTFWTGLTASQWKLGDWIAHCFLNVSSKTKLQASLKGLGMKPLPA</sequence>
<organism evidence="3 4">
    <name type="scientific">Dactylosporangium sucinum</name>
    <dbReference type="NCBI Taxonomy" id="1424081"/>
    <lineage>
        <taxon>Bacteria</taxon>
        <taxon>Bacillati</taxon>
        <taxon>Actinomycetota</taxon>
        <taxon>Actinomycetes</taxon>
        <taxon>Micromonosporales</taxon>
        <taxon>Micromonosporaceae</taxon>
        <taxon>Dactylosporangium</taxon>
    </lineage>
</organism>
<feature type="chain" id="PRO_5037010722" description="Septum formation-related domain-containing protein" evidence="1">
    <location>
        <begin position="30"/>
        <end position="316"/>
    </location>
</feature>
<dbReference type="InterPro" id="IPR026004">
    <property type="entry name" value="Septum_form"/>
</dbReference>
<dbReference type="EMBL" id="BMPI01000003">
    <property type="protein sequence ID" value="GGM07298.1"/>
    <property type="molecule type" value="Genomic_DNA"/>
</dbReference>
<dbReference type="Pfam" id="PF13845">
    <property type="entry name" value="Septum_form"/>
    <property type="match status" value="1"/>
</dbReference>
<evidence type="ECO:0000313" key="3">
    <source>
        <dbReference type="EMBL" id="GGM07298.1"/>
    </source>
</evidence>
<feature type="domain" description="Septum formation-related" evidence="2">
    <location>
        <begin position="72"/>
        <end position="292"/>
    </location>
</feature>
<gene>
    <name evidence="3" type="ORF">GCM10007977_005410</name>
</gene>
<evidence type="ECO:0000313" key="4">
    <source>
        <dbReference type="Proteomes" id="UP000642070"/>
    </source>
</evidence>
<dbReference type="AlphaFoldDB" id="A0A917T275"/>
<evidence type="ECO:0000259" key="2">
    <source>
        <dbReference type="Pfam" id="PF13845"/>
    </source>
</evidence>
<evidence type="ECO:0000256" key="1">
    <source>
        <dbReference type="SAM" id="SignalP"/>
    </source>
</evidence>
<reference evidence="3" key="2">
    <citation type="submission" date="2020-09" db="EMBL/GenBank/DDBJ databases">
        <authorList>
            <person name="Sun Q."/>
            <person name="Ohkuma M."/>
        </authorList>
    </citation>
    <scope>NUCLEOTIDE SEQUENCE</scope>
    <source>
        <strain evidence="3">JCM 19831</strain>
    </source>
</reference>
<dbReference type="RefSeq" id="WP_190248071.1">
    <property type="nucleotide sequence ID" value="NZ_BMPI01000003.1"/>
</dbReference>
<comment type="caution">
    <text evidence="3">The sequence shown here is derived from an EMBL/GenBank/DDBJ whole genome shotgun (WGS) entry which is preliminary data.</text>
</comment>
<name>A0A917T275_9ACTN</name>
<dbReference type="Proteomes" id="UP000642070">
    <property type="component" value="Unassembled WGS sequence"/>
</dbReference>
<protein>
    <recommendedName>
        <fullName evidence="2">Septum formation-related domain-containing protein</fullName>
    </recommendedName>
</protein>
<feature type="signal peptide" evidence="1">
    <location>
        <begin position="1"/>
        <end position="29"/>
    </location>
</feature>
<reference evidence="3" key="1">
    <citation type="journal article" date="2014" name="Int. J. Syst. Evol. Microbiol.">
        <title>Complete genome sequence of Corynebacterium casei LMG S-19264T (=DSM 44701T), isolated from a smear-ripened cheese.</title>
        <authorList>
            <consortium name="US DOE Joint Genome Institute (JGI-PGF)"/>
            <person name="Walter F."/>
            <person name="Albersmeier A."/>
            <person name="Kalinowski J."/>
            <person name="Ruckert C."/>
        </authorList>
    </citation>
    <scope>NUCLEOTIDE SEQUENCE</scope>
    <source>
        <strain evidence="3">JCM 19831</strain>
    </source>
</reference>
<keyword evidence="4" id="KW-1185">Reference proteome</keyword>
<proteinExistence type="predicted"/>
<accession>A0A917T275</accession>
<keyword evidence="1" id="KW-0732">Signal</keyword>